<dbReference type="AlphaFoldDB" id="A0A5C4T6S1"/>
<keyword evidence="2 7" id="KW-0813">Transport</keyword>
<dbReference type="Pfam" id="PF00528">
    <property type="entry name" value="BPD_transp_1"/>
    <property type="match status" value="1"/>
</dbReference>
<dbReference type="EMBL" id="VDCQ01000036">
    <property type="protein sequence ID" value="TNJ63939.1"/>
    <property type="molecule type" value="Genomic_DNA"/>
</dbReference>
<evidence type="ECO:0000313" key="11">
    <source>
        <dbReference type="Proteomes" id="UP000307943"/>
    </source>
</evidence>
<accession>A0A5C4T6S1</accession>
<dbReference type="PANTHER" id="PTHR43744:SF9">
    <property type="entry name" value="POLYGALACTURONAN_RHAMNOGALACTURONAN TRANSPORT SYSTEM PERMEASE PROTEIN YTCP"/>
    <property type="match status" value="1"/>
</dbReference>
<dbReference type="GO" id="GO:0055085">
    <property type="term" value="P:transmembrane transport"/>
    <property type="evidence" value="ECO:0007669"/>
    <property type="project" value="InterPro"/>
</dbReference>
<feature type="transmembrane region" description="Helical" evidence="7">
    <location>
        <begin position="163"/>
        <end position="185"/>
    </location>
</feature>
<dbReference type="InterPro" id="IPR000515">
    <property type="entry name" value="MetI-like"/>
</dbReference>
<keyword evidence="4 7" id="KW-0812">Transmembrane</keyword>
<name>A0A5C4T6S1_9BACL</name>
<keyword evidence="8" id="KW-0732">Signal</keyword>
<keyword evidence="11" id="KW-1185">Reference proteome</keyword>
<dbReference type="PROSITE" id="PS50928">
    <property type="entry name" value="ABC_TM1"/>
    <property type="match status" value="1"/>
</dbReference>
<feature type="transmembrane region" description="Helical" evidence="7">
    <location>
        <begin position="239"/>
        <end position="258"/>
    </location>
</feature>
<evidence type="ECO:0000256" key="2">
    <source>
        <dbReference type="ARBA" id="ARBA00022448"/>
    </source>
</evidence>
<organism evidence="10 11">
    <name type="scientific">Paenibacillus hemerocallicola</name>
    <dbReference type="NCBI Taxonomy" id="1172614"/>
    <lineage>
        <taxon>Bacteria</taxon>
        <taxon>Bacillati</taxon>
        <taxon>Bacillota</taxon>
        <taxon>Bacilli</taxon>
        <taxon>Bacillales</taxon>
        <taxon>Paenibacillaceae</taxon>
        <taxon>Paenibacillus</taxon>
    </lineage>
</organism>
<dbReference type="InterPro" id="IPR035906">
    <property type="entry name" value="MetI-like_sf"/>
</dbReference>
<keyword evidence="6 7" id="KW-0472">Membrane</keyword>
<reference evidence="10 11" key="1">
    <citation type="submission" date="2019-05" db="EMBL/GenBank/DDBJ databases">
        <title>We sequenced the genome of Paenibacillus hemerocallicola KCTC 33185 for further insight into its adaptation and study the phylogeny of Paenibacillus.</title>
        <authorList>
            <person name="Narsing Rao M.P."/>
        </authorList>
    </citation>
    <scope>NUCLEOTIDE SEQUENCE [LARGE SCALE GENOMIC DNA]</scope>
    <source>
        <strain evidence="10 11">KCTC 33185</strain>
    </source>
</reference>
<keyword evidence="3" id="KW-1003">Cell membrane</keyword>
<feature type="domain" description="ABC transmembrane type-1" evidence="9">
    <location>
        <begin position="55"/>
        <end position="257"/>
    </location>
</feature>
<feature type="transmembrane region" description="Helical" evidence="7">
    <location>
        <begin position="122"/>
        <end position="142"/>
    </location>
</feature>
<dbReference type="CDD" id="cd06261">
    <property type="entry name" value="TM_PBP2"/>
    <property type="match status" value="1"/>
</dbReference>
<comment type="similarity">
    <text evidence="7">Belongs to the binding-protein-dependent transport system permease family.</text>
</comment>
<feature type="signal peptide" evidence="8">
    <location>
        <begin position="1"/>
        <end position="22"/>
    </location>
</feature>
<feature type="transmembrane region" description="Helical" evidence="7">
    <location>
        <begin position="59"/>
        <end position="78"/>
    </location>
</feature>
<feature type="chain" id="PRO_5038547460" evidence="8">
    <location>
        <begin position="23"/>
        <end position="273"/>
    </location>
</feature>
<dbReference type="PANTHER" id="PTHR43744">
    <property type="entry name" value="ABC TRANSPORTER PERMEASE PROTEIN MG189-RELATED-RELATED"/>
    <property type="match status" value="1"/>
</dbReference>
<dbReference type="Gene3D" id="1.10.3720.10">
    <property type="entry name" value="MetI-like"/>
    <property type="match status" value="1"/>
</dbReference>
<comment type="subcellular location">
    <subcellularLocation>
        <location evidence="1 7">Cell membrane</location>
        <topology evidence="1 7">Multi-pass membrane protein</topology>
    </subcellularLocation>
</comment>
<protein>
    <submittedName>
        <fullName evidence="10">Carbohydrate ABC transporter permease</fullName>
    </submittedName>
</protein>
<feature type="transmembrane region" description="Helical" evidence="7">
    <location>
        <begin position="90"/>
        <end position="110"/>
    </location>
</feature>
<proteinExistence type="inferred from homology"/>
<evidence type="ECO:0000256" key="7">
    <source>
        <dbReference type="RuleBase" id="RU363032"/>
    </source>
</evidence>
<evidence type="ECO:0000256" key="3">
    <source>
        <dbReference type="ARBA" id="ARBA00022475"/>
    </source>
</evidence>
<comment type="caution">
    <text evidence="10">The sequence shown here is derived from an EMBL/GenBank/DDBJ whole genome shotgun (WGS) entry which is preliminary data.</text>
</comment>
<evidence type="ECO:0000313" key="10">
    <source>
        <dbReference type="EMBL" id="TNJ63939.1"/>
    </source>
</evidence>
<sequence length="273" mass="30453">MIAFCATTIFPFLHLLSLSLSTGNVPLTQIHLIPPEFTWANYKKVLTNEFVLSGFVNTLTRTILGTALSLAATVFAAYPLAKRYFPHRSFWTAFIVFTMFFSGGLIPNYLLVKNLGLMNSVWALVLPGLVSAFSLVIARNFFMAIPESLEESGKIDGANDIVILFRIVIPISMPIIATLSLWMAVGHWNAWFDSLIYMTDANNQVLQVVMRRIVLLGTKDMMDLNSFDDPNLVVNPETIKAATLMVTIIPIVMFYPFLQKYFVKGVLVGSLKG</sequence>
<dbReference type="OrthoDB" id="9810086at2"/>
<evidence type="ECO:0000256" key="1">
    <source>
        <dbReference type="ARBA" id="ARBA00004651"/>
    </source>
</evidence>
<evidence type="ECO:0000256" key="5">
    <source>
        <dbReference type="ARBA" id="ARBA00022989"/>
    </source>
</evidence>
<evidence type="ECO:0000256" key="8">
    <source>
        <dbReference type="SAM" id="SignalP"/>
    </source>
</evidence>
<evidence type="ECO:0000256" key="6">
    <source>
        <dbReference type="ARBA" id="ARBA00023136"/>
    </source>
</evidence>
<dbReference type="SUPFAM" id="SSF161098">
    <property type="entry name" value="MetI-like"/>
    <property type="match status" value="1"/>
</dbReference>
<keyword evidence="5 7" id="KW-1133">Transmembrane helix</keyword>
<gene>
    <name evidence="10" type="ORF">FE784_23010</name>
</gene>
<evidence type="ECO:0000256" key="4">
    <source>
        <dbReference type="ARBA" id="ARBA00022692"/>
    </source>
</evidence>
<evidence type="ECO:0000259" key="9">
    <source>
        <dbReference type="PROSITE" id="PS50928"/>
    </source>
</evidence>
<dbReference type="GO" id="GO:0005886">
    <property type="term" value="C:plasma membrane"/>
    <property type="evidence" value="ECO:0007669"/>
    <property type="project" value="UniProtKB-SubCell"/>
</dbReference>
<dbReference type="Proteomes" id="UP000307943">
    <property type="component" value="Unassembled WGS sequence"/>
</dbReference>